<organism evidence="1">
    <name type="scientific">virus sp. ctmTa7</name>
    <dbReference type="NCBI Taxonomy" id="2828255"/>
    <lineage>
        <taxon>Viruses</taxon>
    </lineage>
</organism>
<sequence length="66" mass="7973">MTCELCKKIWNTKKEYIKQFQNKWDENIAIVKDNDDEIGLYVPCEDWYYSDVVMNINYCPICGRKL</sequence>
<reference evidence="1" key="1">
    <citation type="journal article" date="2021" name="Proc. Natl. Acad. Sci. U.S.A.">
        <title>A Catalog of Tens of Thousands of Viruses from Human Metagenomes Reveals Hidden Associations with Chronic Diseases.</title>
        <authorList>
            <person name="Tisza M.J."/>
            <person name="Buck C.B."/>
        </authorList>
    </citation>
    <scope>NUCLEOTIDE SEQUENCE</scope>
    <source>
        <strain evidence="1">CtmTa7</strain>
    </source>
</reference>
<accession>A0A8S5RC22</accession>
<name>A0A8S5RC22_9VIRU</name>
<evidence type="ECO:0000313" key="1">
    <source>
        <dbReference type="EMBL" id="DAE28903.1"/>
    </source>
</evidence>
<proteinExistence type="predicted"/>
<dbReference type="EMBL" id="BK059091">
    <property type="protein sequence ID" value="DAE28903.1"/>
    <property type="molecule type" value="Genomic_DNA"/>
</dbReference>
<protein>
    <submittedName>
        <fullName evidence="1">Rad50 zinc hook motif</fullName>
    </submittedName>
</protein>